<dbReference type="PANTHER" id="PTHR16223:SF238">
    <property type="entry name" value="TRANSCRIPTION FACTOR BHLH114"/>
    <property type="match status" value="1"/>
</dbReference>
<dbReference type="InterPro" id="IPR011598">
    <property type="entry name" value="bHLH_dom"/>
</dbReference>
<name>B8AZT5_ORYSI</name>
<dbReference type="InterPro" id="IPR045239">
    <property type="entry name" value="bHLH95_bHLH"/>
</dbReference>
<dbReference type="PROSITE" id="PS50888">
    <property type="entry name" value="BHLH"/>
    <property type="match status" value="1"/>
</dbReference>
<evidence type="ECO:0000313" key="8">
    <source>
        <dbReference type="EMBL" id="EEC79474.1"/>
    </source>
</evidence>
<dbReference type="GO" id="GO:0000981">
    <property type="term" value="F:DNA-binding transcription factor activity, RNA polymerase II-specific"/>
    <property type="evidence" value="ECO:0007669"/>
    <property type="project" value="TreeGrafter"/>
</dbReference>
<keyword evidence="3" id="KW-0805">Transcription regulation</keyword>
<dbReference type="GO" id="GO:0046983">
    <property type="term" value="F:protein dimerization activity"/>
    <property type="evidence" value="ECO:0007669"/>
    <property type="project" value="InterPro"/>
</dbReference>
<comment type="similarity">
    <text evidence="2">Belongs to the bHLH protein family.</text>
</comment>
<evidence type="ECO:0000256" key="1">
    <source>
        <dbReference type="ARBA" id="ARBA00004123"/>
    </source>
</evidence>
<evidence type="ECO:0000313" key="9">
    <source>
        <dbReference type="Proteomes" id="UP000007015"/>
    </source>
</evidence>
<feature type="domain" description="BHLH" evidence="7">
    <location>
        <begin position="202"/>
        <end position="251"/>
    </location>
</feature>
<accession>B8AZT5</accession>
<proteinExistence type="inferred from homology"/>
<comment type="subcellular location">
    <subcellularLocation>
        <location evidence="1">Nucleus</location>
    </subcellularLocation>
</comment>
<keyword evidence="4" id="KW-0804">Transcription</keyword>
<dbReference type="HOGENOM" id="CLU_041735_2_1_1"/>
<dbReference type="InterPro" id="IPR045843">
    <property type="entry name" value="IND-like"/>
</dbReference>
<keyword evidence="9" id="KW-1185">Reference proteome</keyword>
<evidence type="ECO:0000259" key="7">
    <source>
        <dbReference type="PROSITE" id="PS50888"/>
    </source>
</evidence>
<sequence length="257" mass="26913">MADEHEWWNSPCSARTGDDEAACSTADADESAVGSTPMSFGHGVQPASLSDAAASSSSSSFLLAGQHMDYWTQDFMGGRAAAAATASFDTLLQLQLQLQGGDAASRRLLLGDHAAAPPRHLVVPGAPYGGGGGDDTAAPPRGLSPTPYEAADNLQQQQSFPGGHHVVSNTDRLHDHHQDAGSPSPATRSSPGSPAAAKKPRIEAPSPMPTFKVRKEKLGDRITALQQLVSPFGKTDTASVLHEAIEYIKFLHDQVAK</sequence>
<dbReference type="Proteomes" id="UP000007015">
    <property type="component" value="Chromosome 5"/>
</dbReference>
<dbReference type="SUPFAM" id="SSF47459">
    <property type="entry name" value="HLH, helix-loop-helix DNA-binding domain"/>
    <property type="match status" value="1"/>
</dbReference>
<dbReference type="CDD" id="cd11393">
    <property type="entry name" value="bHLH_AtbHLH_like"/>
    <property type="match status" value="1"/>
</dbReference>
<evidence type="ECO:0000256" key="3">
    <source>
        <dbReference type="ARBA" id="ARBA00023015"/>
    </source>
</evidence>
<gene>
    <name evidence="8" type="ORF">OsI_20504</name>
</gene>
<organism evidence="8 9">
    <name type="scientific">Oryza sativa subsp. indica</name>
    <name type="common">Rice</name>
    <dbReference type="NCBI Taxonomy" id="39946"/>
    <lineage>
        <taxon>Eukaryota</taxon>
        <taxon>Viridiplantae</taxon>
        <taxon>Streptophyta</taxon>
        <taxon>Embryophyta</taxon>
        <taxon>Tracheophyta</taxon>
        <taxon>Spermatophyta</taxon>
        <taxon>Magnoliopsida</taxon>
        <taxon>Liliopsida</taxon>
        <taxon>Poales</taxon>
        <taxon>Poaceae</taxon>
        <taxon>BOP clade</taxon>
        <taxon>Oryzoideae</taxon>
        <taxon>Oryzeae</taxon>
        <taxon>Oryzinae</taxon>
        <taxon>Oryza</taxon>
        <taxon>Oryza sativa</taxon>
    </lineage>
</organism>
<dbReference type="Gramene" id="BGIOSGA020126-TA">
    <property type="protein sequence ID" value="BGIOSGA020126-PA"/>
    <property type="gene ID" value="BGIOSGA020126"/>
</dbReference>
<dbReference type="GO" id="GO:0005634">
    <property type="term" value="C:nucleus"/>
    <property type="evidence" value="ECO:0007669"/>
    <property type="project" value="UniProtKB-SubCell"/>
</dbReference>
<protein>
    <recommendedName>
        <fullName evidence="7">BHLH domain-containing protein</fullName>
    </recommendedName>
</protein>
<dbReference type="InterPro" id="IPR036638">
    <property type="entry name" value="HLH_DNA-bd_sf"/>
</dbReference>
<dbReference type="STRING" id="39946.B8AZT5"/>
<evidence type="ECO:0000256" key="5">
    <source>
        <dbReference type="ARBA" id="ARBA00023242"/>
    </source>
</evidence>
<dbReference type="EMBL" id="CM000130">
    <property type="protein sequence ID" value="EEC79474.1"/>
    <property type="molecule type" value="Genomic_DNA"/>
</dbReference>
<evidence type="ECO:0000256" key="6">
    <source>
        <dbReference type="SAM" id="MobiDB-lite"/>
    </source>
</evidence>
<evidence type="ECO:0000256" key="2">
    <source>
        <dbReference type="ARBA" id="ARBA00005510"/>
    </source>
</evidence>
<dbReference type="AlphaFoldDB" id="B8AZT5"/>
<evidence type="ECO:0000256" key="4">
    <source>
        <dbReference type="ARBA" id="ARBA00023163"/>
    </source>
</evidence>
<dbReference type="GO" id="GO:0000978">
    <property type="term" value="F:RNA polymerase II cis-regulatory region sequence-specific DNA binding"/>
    <property type="evidence" value="ECO:0007669"/>
    <property type="project" value="TreeGrafter"/>
</dbReference>
<dbReference type="OMA" id="LADPHMD"/>
<dbReference type="Gene3D" id="4.10.280.10">
    <property type="entry name" value="Helix-loop-helix DNA-binding domain"/>
    <property type="match status" value="1"/>
</dbReference>
<dbReference type="PANTHER" id="PTHR16223">
    <property type="entry name" value="TRANSCRIPTION FACTOR BHLH83-RELATED"/>
    <property type="match status" value="1"/>
</dbReference>
<dbReference type="SMART" id="SM00353">
    <property type="entry name" value="HLH"/>
    <property type="match status" value="1"/>
</dbReference>
<reference evidence="8 9" key="1">
    <citation type="journal article" date="2005" name="PLoS Biol.">
        <title>The genomes of Oryza sativa: a history of duplications.</title>
        <authorList>
            <person name="Yu J."/>
            <person name="Wang J."/>
            <person name="Lin W."/>
            <person name="Li S."/>
            <person name="Li H."/>
            <person name="Zhou J."/>
            <person name="Ni P."/>
            <person name="Dong W."/>
            <person name="Hu S."/>
            <person name="Zeng C."/>
            <person name="Zhang J."/>
            <person name="Zhang Y."/>
            <person name="Li R."/>
            <person name="Xu Z."/>
            <person name="Li S."/>
            <person name="Li X."/>
            <person name="Zheng H."/>
            <person name="Cong L."/>
            <person name="Lin L."/>
            <person name="Yin J."/>
            <person name="Geng J."/>
            <person name="Li G."/>
            <person name="Shi J."/>
            <person name="Liu J."/>
            <person name="Lv H."/>
            <person name="Li J."/>
            <person name="Wang J."/>
            <person name="Deng Y."/>
            <person name="Ran L."/>
            <person name="Shi X."/>
            <person name="Wang X."/>
            <person name="Wu Q."/>
            <person name="Li C."/>
            <person name="Ren X."/>
            <person name="Wang J."/>
            <person name="Wang X."/>
            <person name="Li D."/>
            <person name="Liu D."/>
            <person name="Zhang X."/>
            <person name="Ji Z."/>
            <person name="Zhao W."/>
            <person name="Sun Y."/>
            <person name="Zhang Z."/>
            <person name="Bao J."/>
            <person name="Han Y."/>
            <person name="Dong L."/>
            <person name="Ji J."/>
            <person name="Chen P."/>
            <person name="Wu S."/>
            <person name="Liu J."/>
            <person name="Xiao Y."/>
            <person name="Bu D."/>
            <person name="Tan J."/>
            <person name="Yang L."/>
            <person name="Ye C."/>
            <person name="Zhang J."/>
            <person name="Xu J."/>
            <person name="Zhou Y."/>
            <person name="Yu Y."/>
            <person name="Zhang B."/>
            <person name="Zhuang S."/>
            <person name="Wei H."/>
            <person name="Liu B."/>
            <person name="Lei M."/>
            <person name="Yu H."/>
            <person name="Li Y."/>
            <person name="Xu H."/>
            <person name="Wei S."/>
            <person name="He X."/>
            <person name="Fang L."/>
            <person name="Zhang Z."/>
            <person name="Zhang Y."/>
            <person name="Huang X."/>
            <person name="Su Z."/>
            <person name="Tong W."/>
            <person name="Li J."/>
            <person name="Tong Z."/>
            <person name="Li S."/>
            <person name="Ye J."/>
            <person name="Wang L."/>
            <person name="Fang L."/>
            <person name="Lei T."/>
            <person name="Chen C."/>
            <person name="Chen H."/>
            <person name="Xu Z."/>
            <person name="Li H."/>
            <person name="Huang H."/>
            <person name="Zhang F."/>
            <person name="Xu H."/>
            <person name="Li N."/>
            <person name="Zhao C."/>
            <person name="Li S."/>
            <person name="Dong L."/>
            <person name="Huang Y."/>
            <person name="Li L."/>
            <person name="Xi Y."/>
            <person name="Qi Q."/>
            <person name="Li W."/>
            <person name="Zhang B."/>
            <person name="Hu W."/>
            <person name="Zhang Y."/>
            <person name="Tian X."/>
            <person name="Jiao Y."/>
            <person name="Liang X."/>
            <person name="Jin J."/>
            <person name="Gao L."/>
            <person name="Zheng W."/>
            <person name="Hao B."/>
            <person name="Liu S."/>
            <person name="Wang W."/>
            <person name="Yuan L."/>
            <person name="Cao M."/>
            <person name="McDermott J."/>
            <person name="Samudrala R."/>
            <person name="Wang J."/>
            <person name="Wong G.K."/>
            <person name="Yang H."/>
        </authorList>
    </citation>
    <scope>NUCLEOTIDE SEQUENCE [LARGE SCALE GENOMIC DNA]</scope>
    <source>
        <strain evidence="9">cv. 93-11</strain>
    </source>
</reference>
<keyword evidence="5" id="KW-0539">Nucleus</keyword>
<feature type="region of interest" description="Disordered" evidence="6">
    <location>
        <begin position="118"/>
        <end position="210"/>
    </location>
</feature>